<keyword evidence="2" id="KW-1185">Reference proteome</keyword>
<evidence type="ECO:0000313" key="1">
    <source>
        <dbReference type="EMBL" id="KAI8016070.1"/>
    </source>
</evidence>
<name>A0ACC0HSX1_9ERIC</name>
<sequence length="291" mass="31554">MKGQYWNIEEGKKQASATLVESLRLKDIFSTNLLGTAILVFLMDTIVISTYKTKTIAPNLIISILVGLTITILILATFPVSGGYINPIISFSATLVGLISFSRAAIYIVAQCLGGALGALALKAVVSSTIEHTFSLGGCTLSVIALGPNGPIVIGLAMGQALRLKIICTFVFLFASIWIAFEDRQAKALGHVVVFSIVGLVIGLLVFISTMVMTTKGYAGAEMNPTRCFGPIMVRGGHLWNGHWVFWVGSTIACVAFYTYTKIIPCLHFHANARRHDLFNILKGWFVLRDH</sequence>
<accession>A0ACC0HSX1</accession>
<proteinExistence type="predicted"/>
<organism evidence="1 2">
    <name type="scientific">Camellia lanceoleosa</name>
    <dbReference type="NCBI Taxonomy" id="1840588"/>
    <lineage>
        <taxon>Eukaryota</taxon>
        <taxon>Viridiplantae</taxon>
        <taxon>Streptophyta</taxon>
        <taxon>Embryophyta</taxon>
        <taxon>Tracheophyta</taxon>
        <taxon>Spermatophyta</taxon>
        <taxon>Magnoliopsida</taxon>
        <taxon>eudicotyledons</taxon>
        <taxon>Gunneridae</taxon>
        <taxon>Pentapetalae</taxon>
        <taxon>asterids</taxon>
        <taxon>Ericales</taxon>
        <taxon>Theaceae</taxon>
        <taxon>Camellia</taxon>
    </lineage>
</organism>
<gene>
    <name evidence="1" type="ORF">LOK49_LG05G02760</name>
</gene>
<protein>
    <submittedName>
        <fullName evidence="1">Aquaporin PIP2-6</fullName>
    </submittedName>
</protein>
<dbReference type="Proteomes" id="UP001060215">
    <property type="component" value="Chromosome 4"/>
</dbReference>
<evidence type="ECO:0000313" key="2">
    <source>
        <dbReference type="Proteomes" id="UP001060215"/>
    </source>
</evidence>
<comment type="caution">
    <text evidence="1">The sequence shown here is derived from an EMBL/GenBank/DDBJ whole genome shotgun (WGS) entry which is preliminary data.</text>
</comment>
<reference evidence="1 2" key="1">
    <citation type="journal article" date="2022" name="Plant J.">
        <title>Chromosome-level genome of Camellia lanceoleosa provides a valuable resource for understanding genome evolution and self-incompatibility.</title>
        <authorList>
            <person name="Gong W."/>
            <person name="Xiao S."/>
            <person name="Wang L."/>
            <person name="Liao Z."/>
            <person name="Chang Y."/>
            <person name="Mo W."/>
            <person name="Hu G."/>
            <person name="Li W."/>
            <person name="Zhao G."/>
            <person name="Zhu H."/>
            <person name="Hu X."/>
            <person name="Ji K."/>
            <person name="Xiang X."/>
            <person name="Song Q."/>
            <person name="Yuan D."/>
            <person name="Jin S."/>
            <person name="Zhang L."/>
        </authorList>
    </citation>
    <scope>NUCLEOTIDE SEQUENCE [LARGE SCALE GENOMIC DNA]</scope>
    <source>
        <strain evidence="1">SQ_2022a</strain>
    </source>
</reference>
<dbReference type="EMBL" id="CM045761">
    <property type="protein sequence ID" value="KAI8016070.1"/>
    <property type="molecule type" value="Genomic_DNA"/>
</dbReference>